<evidence type="ECO:0000256" key="5">
    <source>
        <dbReference type="ARBA" id="ARBA00022723"/>
    </source>
</evidence>
<dbReference type="HAMAP" id="MF_00012">
    <property type="entry name" value="IlvD"/>
    <property type="match status" value="1"/>
</dbReference>
<evidence type="ECO:0000256" key="15">
    <source>
        <dbReference type="ARBA" id="ARBA00034078"/>
    </source>
</evidence>
<dbReference type="GO" id="GO:0009097">
    <property type="term" value="P:isoleucine biosynthetic process"/>
    <property type="evidence" value="ECO:0007669"/>
    <property type="project" value="UniProtKB-UniPathway"/>
</dbReference>
<dbReference type="NCBIfam" id="NF002068">
    <property type="entry name" value="PRK00911.1"/>
    <property type="match status" value="1"/>
</dbReference>
<sequence length="581" mass="61703">MSEVQIRKVSAQVQEKSAEPLNKYSRHITQDDTAAAGQAQLYATGLKDEDFEKAQVGITSFGYDGNPCNMHINDLAAKVKEGVWKAGLVGYQFNTIGVSDAISMGNDGMKYSLPSREIIADSIETVMRALWYDANISLPACDKNMPGVLQAIARLNRPSLIIYGGAMKRGHATLGSCANRDLDIATALESNGECISGAITKEERKDIIKHACPGPGSCAGMFTANTMGSAIEAMGLSLPYSSSILAEEPEKIKECLRAGAAIKVLLEKDIKPLDIMTKAAFYNAFRVVVALGGSTNAVLHFLAAAHACNIDFTYDDIQKISSSTPLLADMRPSGKYLMQDLHRVGGVPAVMKYLLANGLLDGSCLTVTGKTIAENLADLDGLLPGQDVIRPLDNPIKPTGHLNILRGNVAPDGSVAKITGKEGTCFTGPARVYDSEEALFHALEGNKIPKGSVVVIRYQGPKGAAGMPEMLKPTAAIMGAGLGKHVALITDGRFSGASHGFIVGHVAPEAYVGGPIALLQDGDLVTIDAETLALDADVTEEEWARRRAAWVPPTDDLPRGMLKKFRAMVSCASKGAVTDLF</sequence>
<evidence type="ECO:0000313" key="19">
    <source>
        <dbReference type="EMBL" id="ORX47063.1"/>
    </source>
</evidence>
<dbReference type="PROSITE" id="PS00886">
    <property type="entry name" value="ILVD_EDD_1"/>
    <property type="match status" value="1"/>
</dbReference>
<evidence type="ECO:0000313" key="20">
    <source>
        <dbReference type="Proteomes" id="UP000242146"/>
    </source>
</evidence>
<dbReference type="SUPFAM" id="SSF143975">
    <property type="entry name" value="IlvD/EDD N-terminal domain-like"/>
    <property type="match status" value="1"/>
</dbReference>
<keyword evidence="10" id="KW-0100">Branched-chain amino acid biosynthesis</keyword>
<dbReference type="Pfam" id="PF00920">
    <property type="entry name" value="ILVD_EDD_N"/>
    <property type="match status" value="1"/>
</dbReference>
<keyword evidence="6" id="KW-0460">Magnesium</keyword>
<dbReference type="PANTHER" id="PTHR21000:SF5">
    <property type="entry name" value="DIHYDROXY-ACID DEHYDRATASE, MITOCHONDRIAL"/>
    <property type="match status" value="1"/>
</dbReference>
<evidence type="ECO:0000256" key="1">
    <source>
        <dbReference type="ARBA" id="ARBA00001946"/>
    </source>
</evidence>
<dbReference type="FunFam" id="3.50.30.80:FF:000001">
    <property type="entry name" value="Dihydroxy-acid dehydratase"/>
    <property type="match status" value="1"/>
</dbReference>
<dbReference type="STRING" id="101127.A0A1X2G7J6"/>
<dbReference type="InterPro" id="IPR004404">
    <property type="entry name" value="DihydroxyA_deHydtase"/>
</dbReference>
<reference evidence="19 20" key="1">
    <citation type="submission" date="2016-07" db="EMBL/GenBank/DDBJ databases">
        <title>Pervasive Adenine N6-methylation of Active Genes in Fungi.</title>
        <authorList>
            <consortium name="DOE Joint Genome Institute"/>
            <person name="Mondo S.J."/>
            <person name="Dannebaum R.O."/>
            <person name="Kuo R.C."/>
            <person name="Labutti K."/>
            <person name="Haridas S."/>
            <person name="Kuo A."/>
            <person name="Salamov A."/>
            <person name="Ahrendt S.R."/>
            <person name="Lipzen A."/>
            <person name="Sullivan W."/>
            <person name="Andreopoulos W.B."/>
            <person name="Clum A."/>
            <person name="Lindquist E."/>
            <person name="Daum C."/>
            <person name="Ramamoorthy G.K."/>
            <person name="Gryganskyi A."/>
            <person name="Culley D."/>
            <person name="Magnuson J.K."/>
            <person name="James T.Y."/>
            <person name="O'Malley M.A."/>
            <person name="Stajich J.E."/>
            <person name="Spatafora J.W."/>
            <person name="Visel A."/>
            <person name="Grigoriev I.V."/>
        </authorList>
    </citation>
    <scope>NUCLEOTIDE SEQUENCE [LARGE SCALE GENOMIC DNA]</scope>
    <source>
        <strain evidence="19 20">NRRL 3301</strain>
    </source>
</reference>
<keyword evidence="20" id="KW-1185">Reference proteome</keyword>
<comment type="caution">
    <text evidence="19">The sequence shown here is derived from an EMBL/GenBank/DDBJ whole genome shotgun (WGS) entry which is preliminary data.</text>
</comment>
<accession>A0A1X2G7J6</accession>
<comment type="pathway">
    <text evidence="13">Amino-acid biosynthesis; L-isoleucine biosynthesis; L-isoleucine from 2-oxobutanoate: step 3/4.</text>
</comment>
<dbReference type="PROSITE" id="PS00887">
    <property type="entry name" value="ILVD_EDD_2"/>
    <property type="match status" value="1"/>
</dbReference>
<dbReference type="InterPro" id="IPR037237">
    <property type="entry name" value="IlvD/EDD_N"/>
</dbReference>
<dbReference type="InterPro" id="IPR000581">
    <property type="entry name" value="ILV_EDD_N"/>
</dbReference>
<feature type="domain" description="Dihydroxy-acid/6-phosphogluconate dehydratase C-terminal" evidence="18">
    <location>
        <begin position="387"/>
        <end position="576"/>
    </location>
</feature>
<dbReference type="GO" id="GO:0051537">
    <property type="term" value="F:2 iron, 2 sulfur cluster binding"/>
    <property type="evidence" value="ECO:0007669"/>
    <property type="project" value="UniProtKB-KW"/>
</dbReference>
<keyword evidence="8" id="KW-0411">Iron-sulfur</keyword>
<evidence type="ECO:0000256" key="16">
    <source>
        <dbReference type="ARBA" id="ARBA00052865"/>
    </source>
</evidence>
<dbReference type="GO" id="GO:0046872">
    <property type="term" value="F:metal ion binding"/>
    <property type="evidence" value="ECO:0007669"/>
    <property type="project" value="UniProtKB-KW"/>
</dbReference>
<dbReference type="GO" id="GO:0009099">
    <property type="term" value="P:L-valine biosynthetic process"/>
    <property type="evidence" value="ECO:0007669"/>
    <property type="project" value="UniProtKB-UniPathway"/>
</dbReference>
<dbReference type="InterPro" id="IPR056740">
    <property type="entry name" value="ILV_EDD_C"/>
</dbReference>
<dbReference type="SUPFAM" id="SSF52016">
    <property type="entry name" value="LeuD/IlvD-like"/>
    <property type="match status" value="1"/>
</dbReference>
<dbReference type="UniPathway" id="UPA00047">
    <property type="reaction ID" value="UER00057"/>
</dbReference>
<evidence type="ECO:0000256" key="13">
    <source>
        <dbReference type="ARBA" id="ARBA00029437"/>
    </source>
</evidence>
<evidence type="ECO:0000259" key="17">
    <source>
        <dbReference type="Pfam" id="PF00920"/>
    </source>
</evidence>
<name>A0A1X2G7J6_9FUNG</name>
<evidence type="ECO:0000256" key="7">
    <source>
        <dbReference type="ARBA" id="ARBA00023004"/>
    </source>
</evidence>
<keyword evidence="7" id="KW-0408">Iron</keyword>
<evidence type="ECO:0000256" key="10">
    <source>
        <dbReference type="ARBA" id="ARBA00023304"/>
    </source>
</evidence>
<dbReference type="OrthoDB" id="3851628at2759"/>
<dbReference type="NCBIfam" id="TIGR00110">
    <property type="entry name" value="ilvD"/>
    <property type="match status" value="1"/>
</dbReference>
<comment type="catalytic activity">
    <reaction evidence="11">
        <text>(2R)-2,3-dihydroxy-3-methylbutanoate = 3-methyl-2-oxobutanoate + H2O</text>
        <dbReference type="Rhea" id="RHEA:24809"/>
        <dbReference type="ChEBI" id="CHEBI:11851"/>
        <dbReference type="ChEBI" id="CHEBI:15377"/>
        <dbReference type="ChEBI" id="CHEBI:49072"/>
        <dbReference type="EC" id="4.2.1.9"/>
    </reaction>
    <physiologicalReaction direction="left-to-right" evidence="11">
        <dbReference type="Rhea" id="RHEA:24810"/>
    </physiologicalReaction>
</comment>
<proteinExistence type="inferred from homology"/>
<comment type="catalytic activity">
    <reaction evidence="16">
        <text>(2R,3R)-2,3-dihydroxy-3-methylpentanoate = (S)-3-methyl-2-oxopentanoate + H2O</text>
        <dbReference type="Rhea" id="RHEA:27694"/>
        <dbReference type="ChEBI" id="CHEBI:15377"/>
        <dbReference type="ChEBI" id="CHEBI:35146"/>
        <dbReference type="ChEBI" id="CHEBI:49258"/>
        <dbReference type="EC" id="4.2.1.9"/>
    </reaction>
    <physiologicalReaction direction="left-to-right" evidence="16">
        <dbReference type="Rhea" id="RHEA:27695"/>
    </physiologicalReaction>
</comment>
<organism evidence="19 20">
    <name type="scientific">Hesseltinella vesiculosa</name>
    <dbReference type="NCBI Taxonomy" id="101127"/>
    <lineage>
        <taxon>Eukaryota</taxon>
        <taxon>Fungi</taxon>
        <taxon>Fungi incertae sedis</taxon>
        <taxon>Mucoromycota</taxon>
        <taxon>Mucoromycotina</taxon>
        <taxon>Mucoromycetes</taxon>
        <taxon>Mucorales</taxon>
        <taxon>Cunninghamellaceae</taxon>
        <taxon>Hesseltinella</taxon>
    </lineage>
</organism>
<evidence type="ECO:0000256" key="6">
    <source>
        <dbReference type="ARBA" id="ARBA00022842"/>
    </source>
</evidence>
<evidence type="ECO:0000256" key="14">
    <source>
        <dbReference type="ARBA" id="ARBA00029490"/>
    </source>
</evidence>
<dbReference type="Pfam" id="PF24877">
    <property type="entry name" value="ILV_EDD_C"/>
    <property type="match status" value="1"/>
</dbReference>
<evidence type="ECO:0000256" key="9">
    <source>
        <dbReference type="ARBA" id="ARBA00023239"/>
    </source>
</evidence>
<dbReference type="UniPathway" id="UPA00049">
    <property type="reaction ID" value="UER00061"/>
</dbReference>
<keyword evidence="3" id="KW-0028">Amino-acid biosynthesis</keyword>
<keyword evidence="9" id="KW-0456">Lyase</keyword>
<protein>
    <recommendedName>
        <fullName evidence="14">dihydroxy-acid dehydratase</fullName>
        <ecNumber evidence="14">4.2.1.9</ecNumber>
    </recommendedName>
</protein>
<evidence type="ECO:0000256" key="12">
    <source>
        <dbReference type="ARBA" id="ARBA00029436"/>
    </source>
</evidence>
<dbReference type="EMBL" id="MCGT01000035">
    <property type="protein sequence ID" value="ORX47063.1"/>
    <property type="molecule type" value="Genomic_DNA"/>
</dbReference>
<dbReference type="GO" id="GO:0004160">
    <property type="term" value="F:dihydroxy-acid dehydratase activity"/>
    <property type="evidence" value="ECO:0007669"/>
    <property type="project" value="UniProtKB-EC"/>
</dbReference>
<evidence type="ECO:0000256" key="3">
    <source>
        <dbReference type="ARBA" id="ARBA00022605"/>
    </source>
</evidence>
<comment type="cofactor">
    <cofactor evidence="15">
        <name>[2Fe-2S] cluster</name>
        <dbReference type="ChEBI" id="CHEBI:190135"/>
    </cofactor>
</comment>
<dbReference type="PANTHER" id="PTHR21000">
    <property type="entry name" value="DIHYDROXY-ACID DEHYDRATASE DAD"/>
    <property type="match status" value="1"/>
</dbReference>
<dbReference type="InterPro" id="IPR050165">
    <property type="entry name" value="DHAD_IlvD/Edd"/>
</dbReference>
<evidence type="ECO:0000256" key="8">
    <source>
        <dbReference type="ARBA" id="ARBA00023014"/>
    </source>
</evidence>
<dbReference type="Proteomes" id="UP000242146">
    <property type="component" value="Unassembled WGS sequence"/>
</dbReference>
<keyword evidence="4" id="KW-0001">2Fe-2S</keyword>
<dbReference type="EC" id="4.2.1.9" evidence="14"/>
<dbReference type="InterPro" id="IPR020558">
    <property type="entry name" value="DiOHA_6PGluconate_deHydtase_CS"/>
</dbReference>
<dbReference type="InterPro" id="IPR042096">
    <property type="entry name" value="Dihydro-acid_dehy_C"/>
</dbReference>
<comment type="cofactor">
    <cofactor evidence="1">
        <name>Mg(2+)</name>
        <dbReference type="ChEBI" id="CHEBI:18420"/>
    </cofactor>
</comment>
<comment type="similarity">
    <text evidence="2">Belongs to the IlvD/Edd family.</text>
</comment>
<evidence type="ECO:0000256" key="11">
    <source>
        <dbReference type="ARBA" id="ARBA00029304"/>
    </source>
</evidence>
<comment type="pathway">
    <text evidence="12">Amino-acid biosynthesis; L-valine biosynthesis; L-valine from pyruvate: step 3/4.</text>
</comment>
<feature type="domain" description="Dihydroxy-acid/6-phosphogluconate dehydratase N-terminal" evidence="17">
    <location>
        <begin position="53"/>
        <end position="375"/>
    </location>
</feature>
<keyword evidence="5" id="KW-0479">Metal-binding</keyword>
<evidence type="ECO:0000256" key="4">
    <source>
        <dbReference type="ARBA" id="ARBA00022714"/>
    </source>
</evidence>
<dbReference type="AlphaFoldDB" id="A0A1X2G7J6"/>
<dbReference type="Gene3D" id="3.50.30.80">
    <property type="entry name" value="IlvD/EDD C-terminal domain-like"/>
    <property type="match status" value="1"/>
</dbReference>
<evidence type="ECO:0000256" key="2">
    <source>
        <dbReference type="ARBA" id="ARBA00006486"/>
    </source>
</evidence>
<evidence type="ECO:0000259" key="18">
    <source>
        <dbReference type="Pfam" id="PF24877"/>
    </source>
</evidence>
<gene>
    <name evidence="19" type="ORF">DM01DRAFT_1368450</name>
</gene>